<dbReference type="Proteomes" id="UP001165101">
    <property type="component" value="Unassembled WGS sequence"/>
</dbReference>
<reference evidence="1" key="1">
    <citation type="submission" date="2023-04" db="EMBL/GenBank/DDBJ databases">
        <title>Candida boidinii NBRC 1967.</title>
        <authorList>
            <person name="Ichikawa N."/>
            <person name="Sato H."/>
            <person name="Tonouchi N."/>
        </authorList>
    </citation>
    <scope>NUCLEOTIDE SEQUENCE</scope>
    <source>
        <strain evidence="1">NBRC 1967</strain>
    </source>
</reference>
<proteinExistence type="predicted"/>
<organism evidence="1 2">
    <name type="scientific">Candida boidinii</name>
    <name type="common">Yeast</name>
    <dbReference type="NCBI Taxonomy" id="5477"/>
    <lineage>
        <taxon>Eukaryota</taxon>
        <taxon>Fungi</taxon>
        <taxon>Dikarya</taxon>
        <taxon>Ascomycota</taxon>
        <taxon>Saccharomycotina</taxon>
        <taxon>Pichiomycetes</taxon>
        <taxon>Pichiales</taxon>
        <taxon>Pichiaceae</taxon>
        <taxon>Ogataea</taxon>
        <taxon>Ogataea/Candida clade</taxon>
    </lineage>
</organism>
<sequence length="704" mass="79726">MTVYINFKIRVSLTLLILIPICLGTGIKYDEDYIDQNEDFYNPNKNTDVFEVSENGKDNDMNHNGINSELWQNLTCEDVNDISQDLQCEFVSLKCDDFKIGKIDYISYYYCSTGNNNSNKFLKETFLLPTCGLILIILFISIGLTASDFLCPNLSSISNFLGIPENLSGLTLLAFGNGSPDIMGTFTSFQTDNASLAIGELIGAAFFITSVVIGSMAIIKPFRVLPSFKEQEEIRTKYGLDLSKNDKYIFIRDLSFFIISVLIVIIFLSDGQLTILECSIMVIIYTIYVLVVVYWNWWTNSTKTSALDDIAIFNRFNDGLNSNNDFFKFNNPNEVEINGINDDDFDIQESFSGNSNNNTDIPLPYDSLSLNNTYKNSILSTIEFGSVFNNLQAAQSIPTALNHSISRKTARISNSIGLTDIEEGRSRYSDIANSNSSTSDNTEYNEFSDDDHHDNRLMDGLEDQTRADQAQLFERQQQKQQFLSESFDFTNINSLNTDTNSEDENLRLSNGNNNMVLLNKYKKLFEEIIFKALRYITSPLKLILMISIPVQSESDFNNDTKPNFNKLFYILISLLLTPFLLNTAFLQSEDSNNFIALILLNILTIYLAFIIYTNLIKPTNELPNYMNYLRLTISFIGFINSISWISIIAEELINVLKFISIFIDVSDTILGLTLFAIGNSIGDMISNITIAKMGFPLIFTEFIK</sequence>
<name>A0ACB5TIN7_CANBO</name>
<evidence type="ECO:0000313" key="1">
    <source>
        <dbReference type="EMBL" id="GME89121.1"/>
    </source>
</evidence>
<comment type="caution">
    <text evidence="1">The sequence shown here is derived from an EMBL/GenBank/DDBJ whole genome shotgun (WGS) entry which is preliminary data.</text>
</comment>
<accession>A0ACB5TIN7</accession>
<gene>
    <name evidence="1" type="ORF">Cboi01_000126800</name>
</gene>
<evidence type="ECO:0000313" key="2">
    <source>
        <dbReference type="Proteomes" id="UP001165101"/>
    </source>
</evidence>
<keyword evidence="2" id="KW-1185">Reference proteome</keyword>
<dbReference type="EMBL" id="BSXV01000444">
    <property type="protein sequence ID" value="GME89121.1"/>
    <property type="molecule type" value="Genomic_DNA"/>
</dbReference>
<protein>
    <submittedName>
        <fullName evidence="1">Unnamed protein product</fullName>
    </submittedName>
</protein>